<dbReference type="GO" id="GO:0009507">
    <property type="term" value="C:chloroplast"/>
    <property type="evidence" value="ECO:0007669"/>
    <property type="project" value="UniProtKB-SubCell"/>
</dbReference>
<name>A0A1Y1HPB1_KLENI</name>
<comment type="miscellaneous">
    <text evidence="7">The basic functional RuBisCO is composed of a large chain homodimer in a 'head-to-tail' conformation. In form I RuBisCO this homodimer is arranged in a barrel-like tetramer with the small subunits forming a tetrameric 'cap' on each end of the 'barrel'.</text>
</comment>
<dbReference type="AlphaFoldDB" id="A0A1Y1HPB1"/>
<evidence type="ECO:0000313" key="12">
    <source>
        <dbReference type="Proteomes" id="UP000054558"/>
    </source>
</evidence>
<keyword evidence="5 7" id="KW-0601">Photorespiration</keyword>
<comment type="subunit">
    <text evidence="7 8">Heterohexadecamer of 8 large and 8 small subunits.</text>
</comment>
<dbReference type="HAMAP" id="MF_00859">
    <property type="entry name" value="RuBisCO_S_bact"/>
    <property type="match status" value="1"/>
</dbReference>
<dbReference type="Proteomes" id="UP000054558">
    <property type="component" value="Unassembled WGS sequence"/>
</dbReference>
<dbReference type="GO" id="GO:0019253">
    <property type="term" value="P:reductive pentose-phosphate cycle"/>
    <property type="evidence" value="ECO:0007669"/>
    <property type="project" value="UniProtKB-UniRule"/>
</dbReference>
<evidence type="ECO:0000256" key="1">
    <source>
        <dbReference type="ARBA" id="ARBA00022528"/>
    </source>
</evidence>
<dbReference type="PRINTS" id="PR00152">
    <property type="entry name" value="RUBISCOSMALL"/>
</dbReference>
<organism evidence="11 12">
    <name type="scientific">Klebsormidium nitens</name>
    <name type="common">Green alga</name>
    <name type="synonym">Ulothrix nitens</name>
    <dbReference type="NCBI Taxonomy" id="105231"/>
    <lineage>
        <taxon>Eukaryota</taxon>
        <taxon>Viridiplantae</taxon>
        <taxon>Streptophyta</taxon>
        <taxon>Klebsormidiophyceae</taxon>
        <taxon>Klebsormidiales</taxon>
        <taxon>Klebsormidiaceae</taxon>
        <taxon>Klebsormidium</taxon>
    </lineage>
</organism>
<comment type="subcellular location">
    <subcellularLocation>
        <location evidence="7">Plastid</location>
        <location evidence="7">Chloroplast</location>
    </subcellularLocation>
</comment>
<dbReference type="InterPro" id="IPR036385">
    <property type="entry name" value="RuBisCO_ssu_sf"/>
</dbReference>
<evidence type="ECO:0000256" key="3">
    <source>
        <dbReference type="ARBA" id="ARBA00022567"/>
    </source>
</evidence>
<feature type="compositionally biased region" description="Pro residues" evidence="9">
    <location>
        <begin position="266"/>
        <end position="277"/>
    </location>
</feature>
<accession>A0A1Y1HPB1</accession>
<evidence type="ECO:0000259" key="10">
    <source>
        <dbReference type="SMART" id="SM00961"/>
    </source>
</evidence>
<dbReference type="Pfam" id="PF00101">
    <property type="entry name" value="RuBisCO_small"/>
    <property type="match status" value="1"/>
</dbReference>
<dbReference type="OrthoDB" id="561at2759"/>
<keyword evidence="3 7" id="KW-0113">Calvin cycle</keyword>
<feature type="compositionally biased region" description="Polar residues" evidence="9">
    <location>
        <begin position="200"/>
        <end position="217"/>
    </location>
</feature>
<keyword evidence="2 7" id="KW-0602">Photosynthesis</keyword>
<evidence type="ECO:0000256" key="9">
    <source>
        <dbReference type="SAM" id="MobiDB-lite"/>
    </source>
</evidence>
<dbReference type="PANTHER" id="PTHR31262:SF0">
    <property type="entry name" value="RIBULOSE BISPHOSPHATE CARBOXYLASE SMALL SUBUNIT, CHLOROPLASTIC 1"/>
    <property type="match status" value="1"/>
</dbReference>
<keyword evidence="4 7" id="KW-0934">Plastid</keyword>
<evidence type="ECO:0000256" key="4">
    <source>
        <dbReference type="ARBA" id="ARBA00022640"/>
    </source>
</evidence>
<dbReference type="CDD" id="cd03527">
    <property type="entry name" value="RuBisCO_small"/>
    <property type="match status" value="1"/>
</dbReference>
<evidence type="ECO:0000256" key="7">
    <source>
        <dbReference type="HAMAP-Rule" id="MF_00860"/>
    </source>
</evidence>
<evidence type="ECO:0000256" key="6">
    <source>
        <dbReference type="ARBA" id="ARBA00023300"/>
    </source>
</evidence>
<gene>
    <name evidence="7" type="primary">RBCS</name>
    <name evidence="11" type="ORF">KFL_000120630</name>
</gene>
<dbReference type="PANTHER" id="PTHR31262">
    <property type="entry name" value="RIBULOSE BISPHOSPHATE CARBOXYLASE SMALL CHAIN 1, CHLOROPLASTIC"/>
    <property type="match status" value="1"/>
</dbReference>
<dbReference type="GO" id="GO:0009853">
    <property type="term" value="P:photorespiration"/>
    <property type="evidence" value="ECO:0007669"/>
    <property type="project" value="UniProtKB-UniRule"/>
</dbReference>
<keyword evidence="6 7" id="KW-0120">Carbon dioxide fixation</keyword>
<dbReference type="InterPro" id="IPR000894">
    <property type="entry name" value="RuBisCO_ssu_dom"/>
</dbReference>
<feature type="region of interest" description="Disordered" evidence="9">
    <location>
        <begin position="191"/>
        <end position="353"/>
    </location>
</feature>
<protein>
    <recommendedName>
        <fullName evidence="7">Ribulose bisphosphate carboxylase small subunit, chloroplastic</fullName>
        <shortName evidence="7">RuBisCO small subunit</shortName>
    </recommendedName>
</protein>
<dbReference type="SUPFAM" id="SSF55239">
    <property type="entry name" value="RuBisCO, small subunit"/>
    <property type="match status" value="1"/>
</dbReference>
<evidence type="ECO:0000256" key="5">
    <source>
        <dbReference type="ARBA" id="ARBA00023238"/>
    </source>
</evidence>
<comment type="function">
    <text evidence="7 8">RuBisCO catalyzes two reactions: the carboxylation of D-ribulose 1,5-bisphosphate, the primary event in carbon dioxide fixation, as well as the oxidative fragmentation of the pentose substrate. Both reactions occur simultaneously and in competition at the same active site. Although the small subunit is not catalytic it is essential for maximal activity.</text>
</comment>
<dbReference type="GO" id="GO:0016984">
    <property type="term" value="F:ribulose-bisphosphate carboxylase activity"/>
    <property type="evidence" value="ECO:0007669"/>
    <property type="project" value="UniProtKB-UniRule"/>
</dbReference>
<dbReference type="STRING" id="105231.A0A1Y1HPB1"/>
<sequence length="353" mass="37935">MASSLAVQSVGCAASFAAASAKASVAGKASTATPLRAFSGLKQKNALCTPSKGFASQTVSNGSRVQAMQDMQVWTPINNKKFETLSYLPPLSAQQILKQVDYLLAQGWSPCIEFDNNGFIHREHHTSPGYYDGRYWTMWKLPLFGCQNANEVLSEVEECKRTFPGTYVRVLGFNRRRQVQAAGFIVYKPSANSSAQSSSGFWQATPRSPAQSSNGSWEATPKAPAQSSFASWEDIPSFFGGATPEAPAPTPQAPAPTPTPRARAPTPTPRAPAPTPRAPADFSSRSFEDTPSFWGEATPEAPAPTPQAPADFRSFEDIPSFWGEATPEAPAPTPQAPADFSSRSWEDTPGFFG</sequence>
<dbReference type="EMBL" id="DF236961">
    <property type="protein sequence ID" value="GAQ78417.1"/>
    <property type="molecule type" value="Genomic_DNA"/>
</dbReference>
<feature type="compositionally biased region" description="Pro residues" evidence="9">
    <location>
        <begin position="246"/>
        <end position="259"/>
    </location>
</feature>
<keyword evidence="12" id="KW-1185">Reference proteome</keyword>
<keyword evidence="1 7" id="KW-0150">Chloroplast</keyword>
<dbReference type="SMART" id="SM00961">
    <property type="entry name" value="RuBisCO_small"/>
    <property type="match status" value="1"/>
</dbReference>
<proteinExistence type="inferred from homology"/>
<dbReference type="FunFam" id="3.30.190.10:FF:000001">
    <property type="entry name" value="Ribulose bisphosphate carboxylase small chain, chloroplastic"/>
    <property type="match status" value="1"/>
</dbReference>
<dbReference type="Gene3D" id="3.30.190.10">
    <property type="entry name" value="Ribulose bisphosphate carboxylase, small subunit"/>
    <property type="match status" value="1"/>
</dbReference>
<evidence type="ECO:0000256" key="2">
    <source>
        <dbReference type="ARBA" id="ARBA00022531"/>
    </source>
</evidence>
<feature type="domain" description="Ribulose bisphosphate carboxylase small subunit" evidence="10">
    <location>
        <begin position="81"/>
        <end position="189"/>
    </location>
</feature>
<comment type="similarity">
    <text evidence="7 8">Belongs to the RuBisCO small chain family.</text>
</comment>
<evidence type="ECO:0000313" key="11">
    <source>
        <dbReference type="EMBL" id="GAQ78417.1"/>
    </source>
</evidence>
<evidence type="ECO:0000256" key="8">
    <source>
        <dbReference type="RuleBase" id="RU003627"/>
    </source>
</evidence>
<dbReference type="InterPro" id="IPR024681">
    <property type="entry name" value="RuBisCO_ssu"/>
</dbReference>
<reference evidence="11 12" key="1">
    <citation type="journal article" date="2014" name="Nat. Commun.">
        <title>Klebsormidium flaccidum genome reveals primary factors for plant terrestrial adaptation.</title>
        <authorList>
            <person name="Hori K."/>
            <person name="Maruyama F."/>
            <person name="Fujisawa T."/>
            <person name="Togashi T."/>
            <person name="Yamamoto N."/>
            <person name="Seo M."/>
            <person name="Sato S."/>
            <person name="Yamada T."/>
            <person name="Mori H."/>
            <person name="Tajima N."/>
            <person name="Moriyama T."/>
            <person name="Ikeuchi M."/>
            <person name="Watanabe M."/>
            <person name="Wada H."/>
            <person name="Kobayashi K."/>
            <person name="Saito M."/>
            <person name="Masuda T."/>
            <person name="Sasaki-Sekimoto Y."/>
            <person name="Mashiguchi K."/>
            <person name="Awai K."/>
            <person name="Shimojima M."/>
            <person name="Masuda S."/>
            <person name="Iwai M."/>
            <person name="Nobusawa T."/>
            <person name="Narise T."/>
            <person name="Kondo S."/>
            <person name="Saito H."/>
            <person name="Sato R."/>
            <person name="Murakawa M."/>
            <person name="Ihara Y."/>
            <person name="Oshima-Yamada Y."/>
            <person name="Ohtaka K."/>
            <person name="Satoh M."/>
            <person name="Sonobe K."/>
            <person name="Ishii M."/>
            <person name="Ohtani R."/>
            <person name="Kanamori-Sato M."/>
            <person name="Honoki R."/>
            <person name="Miyazaki D."/>
            <person name="Mochizuki H."/>
            <person name="Umetsu J."/>
            <person name="Higashi K."/>
            <person name="Shibata D."/>
            <person name="Kamiya Y."/>
            <person name="Sato N."/>
            <person name="Nakamura Y."/>
            <person name="Tabata S."/>
            <person name="Ida S."/>
            <person name="Kurokawa K."/>
            <person name="Ohta H."/>
        </authorList>
    </citation>
    <scope>NUCLEOTIDE SEQUENCE [LARGE SCALE GENOMIC DNA]</scope>
    <source>
        <strain evidence="11 12">NIES-2285</strain>
    </source>
</reference>